<dbReference type="InterPro" id="IPR028599">
    <property type="entry name" value="WDR12/Ytm1"/>
</dbReference>
<dbReference type="AlphaFoldDB" id="A0A7R9FVB3"/>
<dbReference type="GO" id="GO:0043021">
    <property type="term" value="F:ribonucleoprotein complex binding"/>
    <property type="evidence" value="ECO:0007669"/>
    <property type="project" value="UniProtKB-UniRule"/>
</dbReference>
<feature type="region of interest" description="Disordered" evidence="5">
    <location>
        <begin position="26"/>
        <end position="50"/>
    </location>
</feature>
<evidence type="ECO:0000256" key="4">
    <source>
        <dbReference type="PROSITE-ProRule" id="PRU00221"/>
    </source>
</evidence>
<evidence type="ECO:0000256" key="3">
    <source>
        <dbReference type="HAMAP-Rule" id="MF_03029"/>
    </source>
</evidence>
<comment type="similarity">
    <text evidence="3">Belongs to the WD repeat WDR12/YTM1 family.</text>
</comment>
<comment type="subcellular location">
    <subcellularLocation>
        <location evidence="3">Nucleus</location>
        <location evidence="3">Nucleolus</location>
    </subcellularLocation>
    <subcellularLocation>
        <location evidence="3">Nucleus</location>
        <location evidence="3">Nucleoplasm</location>
    </subcellularLocation>
</comment>
<dbReference type="GO" id="GO:0005654">
    <property type="term" value="C:nucleoplasm"/>
    <property type="evidence" value="ECO:0007669"/>
    <property type="project" value="UniProtKB-SubCell"/>
</dbReference>
<feature type="repeat" description="WD" evidence="4">
    <location>
        <begin position="431"/>
        <end position="469"/>
    </location>
</feature>
<feature type="repeat" description="WD" evidence="4">
    <location>
        <begin position="302"/>
        <end position="342"/>
    </location>
</feature>
<dbReference type="PRINTS" id="PR00320">
    <property type="entry name" value="GPROTEINBRPT"/>
</dbReference>
<evidence type="ECO:0000256" key="1">
    <source>
        <dbReference type="ARBA" id="ARBA00022574"/>
    </source>
</evidence>
<dbReference type="GO" id="GO:0030687">
    <property type="term" value="C:preribosome, large subunit precursor"/>
    <property type="evidence" value="ECO:0007669"/>
    <property type="project" value="UniProtKB-UniRule"/>
</dbReference>
<feature type="repeat" description="WD" evidence="4">
    <location>
        <begin position="387"/>
        <end position="429"/>
    </location>
</feature>
<comment type="function">
    <text evidence="3">Required for maturation of ribosomal RNAs and formation of the large ribosomal subunit.</text>
</comment>
<dbReference type="InterPro" id="IPR020472">
    <property type="entry name" value="WD40_PAC1"/>
</dbReference>
<dbReference type="Pfam" id="PF00400">
    <property type="entry name" value="WD40"/>
    <property type="match status" value="5"/>
</dbReference>
<dbReference type="PANTHER" id="PTHR19855:SF11">
    <property type="entry name" value="RIBOSOME BIOGENESIS PROTEIN WDR12"/>
    <property type="match status" value="1"/>
</dbReference>
<keyword evidence="1 4" id="KW-0853">WD repeat</keyword>
<keyword evidence="3" id="KW-0539">Nucleus</keyword>
<dbReference type="PANTHER" id="PTHR19855">
    <property type="entry name" value="WD40 REPEAT PROTEIN 12, 37"/>
    <property type="match status" value="1"/>
</dbReference>
<gene>
    <name evidence="6" type="ORF">TSIB3V08_LOCUS962</name>
</gene>
<name>A0A7R9FVB3_TIMSH</name>
<feature type="compositionally biased region" description="Basic and acidic residues" evidence="5">
    <location>
        <begin position="26"/>
        <end position="35"/>
    </location>
</feature>
<organism evidence="6">
    <name type="scientific">Timema shepardi</name>
    <name type="common">Walking stick</name>
    <dbReference type="NCBI Taxonomy" id="629360"/>
    <lineage>
        <taxon>Eukaryota</taxon>
        <taxon>Metazoa</taxon>
        <taxon>Ecdysozoa</taxon>
        <taxon>Arthropoda</taxon>
        <taxon>Hexapoda</taxon>
        <taxon>Insecta</taxon>
        <taxon>Pterygota</taxon>
        <taxon>Neoptera</taxon>
        <taxon>Polyneoptera</taxon>
        <taxon>Phasmatodea</taxon>
        <taxon>Timematodea</taxon>
        <taxon>Timematoidea</taxon>
        <taxon>Timematidae</taxon>
        <taxon>Timema</taxon>
    </lineage>
</organism>
<protein>
    <recommendedName>
        <fullName evidence="3">Ribosome biogenesis protein WDR12 homolog</fullName>
    </recommendedName>
</protein>
<dbReference type="PROSITE" id="PS50082">
    <property type="entry name" value="WD_REPEATS_2"/>
    <property type="match status" value="3"/>
</dbReference>
<dbReference type="CDD" id="cd00200">
    <property type="entry name" value="WD40"/>
    <property type="match status" value="1"/>
</dbReference>
<sequence length="469" mass="52617">MQLSRPRANATSRIGKVELEEVNPHLRGGRVENHLGKTTPSSPDRDSNLNLPVLGGRAQHDSRVRTVLHVQKKKLLGLVKISLLAILITDTISTSSTESQITDEERSDVEFDFLINNQFLRVTLGEFLEENGISSELALDIEYVEHLPPPEPQDCLMHDDWVSAVQVRGSWILAGCYDNTLHLWTTKGKHHLTIPGHSGPIKAVAWVSLNDTQATFVRQVYLIKISYYIFHMRLSNASHDQTAMLWDWNVASNAVECIHVCRGHERGLEYTHGSNTEDGESAAKKLKTGHGKSQIRTPVMTLSGHKEAVSAVVWSDIGELCTASWDHTIRLWDAEQGGIKTEIVGNKSFFDADWSPISRTLITASADRHVRLYDPRSKEGSLVKTTFTSHTQWVQSVRWSTTDEHLFISGAYDQQVKLWDTRSSKRALFDLTGHEDKVLCCDWSEPFFMVSGGADNTVRIFKAKNVPAT</sequence>
<dbReference type="EMBL" id="OC000260">
    <property type="protein sequence ID" value="CAD7256683.1"/>
    <property type="molecule type" value="Genomic_DNA"/>
</dbReference>
<dbReference type="InterPro" id="IPR015943">
    <property type="entry name" value="WD40/YVTN_repeat-like_dom_sf"/>
</dbReference>
<keyword evidence="3" id="KW-0698">rRNA processing</keyword>
<dbReference type="SMART" id="SM00320">
    <property type="entry name" value="WD40"/>
    <property type="match status" value="6"/>
</dbReference>
<reference evidence="6" key="1">
    <citation type="submission" date="2020-11" db="EMBL/GenBank/DDBJ databases">
        <authorList>
            <person name="Tran Van P."/>
        </authorList>
    </citation>
    <scope>NUCLEOTIDE SEQUENCE</scope>
</reference>
<keyword evidence="3" id="KW-0690">Ribosome biogenesis</keyword>
<dbReference type="HAMAP" id="MF_03029">
    <property type="entry name" value="WDR12"/>
    <property type="match status" value="1"/>
</dbReference>
<dbReference type="SUPFAM" id="SSF50978">
    <property type="entry name" value="WD40 repeat-like"/>
    <property type="match status" value="1"/>
</dbReference>
<dbReference type="PROSITE" id="PS50294">
    <property type="entry name" value="WD_REPEATS_REGION"/>
    <property type="match status" value="3"/>
</dbReference>
<dbReference type="Gene3D" id="2.130.10.10">
    <property type="entry name" value="YVTN repeat-like/Quinoprotein amine dehydrogenase"/>
    <property type="match status" value="3"/>
</dbReference>
<dbReference type="FunFam" id="2.130.10.10:FF:001898">
    <property type="entry name" value="Ribosome biogenesis protein WDR12 homolog"/>
    <property type="match status" value="1"/>
</dbReference>
<evidence type="ECO:0000256" key="2">
    <source>
        <dbReference type="ARBA" id="ARBA00022737"/>
    </source>
</evidence>
<evidence type="ECO:0000256" key="5">
    <source>
        <dbReference type="SAM" id="MobiDB-lite"/>
    </source>
</evidence>
<dbReference type="GO" id="GO:0000463">
    <property type="term" value="P:maturation of LSU-rRNA from tricistronic rRNA transcript (SSU-rRNA, 5.8S rRNA, LSU-rRNA)"/>
    <property type="evidence" value="ECO:0007669"/>
    <property type="project" value="UniProtKB-UniRule"/>
</dbReference>
<dbReference type="PROSITE" id="PS00678">
    <property type="entry name" value="WD_REPEATS_1"/>
    <property type="match status" value="1"/>
</dbReference>
<accession>A0A7R9FVB3</accession>
<dbReference type="InterPro" id="IPR001680">
    <property type="entry name" value="WD40_rpt"/>
</dbReference>
<dbReference type="InterPro" id="IPR036322">
    <property type="entry name" value="WD40_repeat_dom_sf"/>
</dbReference>
<dbReference type="InterPro" id="IPR019775">
    <property type="entry name" value="WD40_repeat_CS"/>
</dbReference>
<dbReference type="GO" id="GO:0005730">
    <property type="term" value="C:nucleolus"/>
    <property type="evidence" value="ECO:0007669"/>
    <property type="project" value="UniProtKB-SubCell"/>
</dbReference>
<keyword evidence="2" id="KW-0677">Repeat</keyword>
<evidence type="ECO:0000313" key="6">
    <source>
        <dbReference type="EMBL" id="CAD7256683.1"/>
    </source>
</evidence>
<proteinExistence type="inferred from homology"/>
<dbReference type="GO" id="GO:0000466">
    <property type="term" value="P:maturation of 5.8S rRNA from tricistronic rRNA transcript (SSU-rRNA, 5.8S rRNA, LSU-rRNA)"/>
    <property type="evidence" value="ECO:0007669"/>
    <property type="project" value="UniProtKB-UniRule"/>
</dbReference>